<name>K3ZYY4_SETIT</name>
<dbReference type="HOGENOM" id="CLU_3017843_0_0_1"/>
<dbReference type="AlphaFoldDB" id="K3ZYY4"/>
<accession>K3ZYY4</accession>
<sequence>MVTRNREGEPFCAGHWIHVSPARSVPWFSSTLLTRVTVSGVLLYQVLAVNLRASVT</sequence>
<dbReference type="InParanoid" id="K3ZYY4"/>
<evidence type="ECO:0000313" key="2">
    <source>
        <dbReference type="Proteomes" id="UP000004995"/>
    </source>
</evidence>
<dbReference type="EnsemblPlants" id="KQL25351">
    <property type="protein sequence ID" value="KQL25351"/>
    <property type="gene ID" value="SETIT_031816mg"/>
</dbReference>
<evidence type="ECO:0000313" key="1">
    <source>
        <dbReference type="EnsemblPlants" id="KQL25351"/>
    </source>
</evidence>
<keyword evidence="2" id="KW-1185">Reference proteome</keyword>
<dbReference type="Gramene" id="KQL25351">
    <property type="protein sequence ID" value="KQL25351"/>
    <property type="gene ID" value="SETIT_031816mg"/>
</dbReference>
<reference evidence="1" key="2">
    <citation type="submission" date="2018-08" db="UniProtKB">
        <authorList>
            <consortium name="EnsemblPlants"/>
        </authorList>
    </citation>
    <scope>IDENTIFICATION</scope>
    <source>
        <strain evidence="1">Yugu1</strain>
    </source>
</reference>
<proteinExistence type="predicted"/>
<dbReference type="EMBL" id="AGNK02001195">
    <property type="status" value="NOT_ANNOTATED_CDS"/>
    <property type="molecule type" value="Genomic_DNA"/>
</dbReference>
<reference evidence="2" key="1">
    <citation type="journal article" date="2012" name="Nat. Biotechnol.">
        <title>Reference genome sequence of the model plant Setaria.</title>
        <authorList>
            <person name="Bennetzen J.L."/>
            <person name="Schmutz J."/>
            <person name="Wang H."/>
            <person name="Percifield R."/>
            <person name="Hawkins J."/>
            <person name="Pontaroli A.C."/>
            <person name="Estep M."/>
            <person name="Feng L."/>
            <person name="Vaughn J.N."/>
            <person name="Grimwood J."/>
            <person name="Jenkins J."/>
            <person name="Barry K."/>
            <person name="Lindquist E."/>
            <person name="Hellsten U."/>
            <person name="Deshpande S."/>
            <person name="Wang X."/>
            <person name="Wu X."/>
            <person name="Mitros T."/>
            <person name="Triplett J."/>
            <person name="Yang X."/>
            <person name="Ye C.Y."/>
            <person name="Mauro-Herrera M."/>
            <person name="Wang L."/>
            <person name="Li P."/>
            <person name="Sharma M."/>
            <person name="Sharma R."/>
            <person name="Ronald P.C."/>
            <person name="Panaud O."/>
            <person name="Kellogg E.A."/>
            <person name="Brutnell T.P."/>
            <person name="Doust A.N."/>
            <person name="Tuskan G.A."/>
            <person name="Rokhsar D."/>
            <person name="Devos K.M."/>
        </authorList>
    </citation>
    <scope>NUCLEOTIDE SEQUENCE [LARGE SCALE GENOMIC DNA]</scope>
    <source>
        <strain evidence="2">cv. Yugu1</strain>
    </source>
</reference>
<protein>
    <submittedName>
        <fullName evidence="1">Uncharacterized protein</fullName>
    </submittedName>
</protein>
<dbReference type="Proteomes" id="UP000004995">
    <property type="component" value="Unassembled WGS sequence"/>
</dbReference>
<organism evidence="1 2">
    <name type="scientific">Setaria italica</name>
    <name type="common">Foxtail millet</name>
    <name type="synonym">Panicum italicum</name>
    <dbReference type="NCBI Taxonomy" id="4555"/>
    <lineage>
        <taxon>Eukaryota</taxon>
        <taxon>Viridiplantae</taxon>
        <taxon>Streptophyta</taxon>
        <taxon>Embryophyta</taxon>
        <taxon>Tracheophyta</taxon>
        <taxon>Spermatophyta</taxon>
        <taxon>Magnoliopsida</taxon>
        <taxon>Liliopsida</taxon>
        <taxon>Poales</taxon>
        <taxon>Poaceae</taxon>
        <taxon>PACMAD clade</taxon>
        <taxon>Panicoideae</taxon>
        <taxon>Panicodae</taxon>
        <taxon>Paniceae</taxon>
        <taxon>Cenchrinae</taxon>
        <taxon>Setaria</taxon>
    </lineage>
</organism>